<evidence type="ECO:0000313" key="2">
    <source>
        <dbReference type="EMBL" id="BAD53704.1"/>
    </source>
</evidence>
<feature type="region of interest" description="Disordered" evidence="1">
    <location>
        <begin position="17"/>
        <end position="177"/>
    </location>
</feature>
<evidence type="ECO:0000313" key="3">
    <source>
        <dbReference type="Proteomes" id="UP000000763"/>
    </source>
</evidence>
<feature type="compositionally biased region" description="Low complexity" evidence="1">
    <location>
        <begin position="104"/>
        <end position="118"/>
    </location>
</feature>
<reference evidence="3" key="2">
    <citation type="journal article" date="2008" name="Nucleic Acids Res.">
        <title>The rice annotation project database (RAP-DB): 2008 update.</title>
        <authorList>
            <consortium name="The rice annotation project (RAP)"/>
        </authorList>
    </citation>
    <scope>GENOME REANNOTATION</scope>
    <source>
        <strain evidence="3">cv. Nipponbare</strain>
    </source>
</reference>
<evidence type="ECO:0000256" key="1">
    <source>
        <dbReference type="SAM" id="MobiDB-lite"/>
    </source>
</evidence>
<dbReference type="EMBL" id="AP003686">
    <property type="protein sequence ID" value="BAD53704.1"/>
    <property type="molecule type" value="Genomic_DNA"/>
</dbReference>
<accession>Q5Z950</accession>
<proteinExistence type="predicted"/>
<dbReference type="Proteomes" id="UP000000763">
    <property type="component" value="Chromosome 6"/>
</dbReference>
<name>Q5Z950_ORYSJ</name>
<sequence length="208" mass="21554">MKPPPLHRPSDLLSVTLLLRQPPAAPASPPHPDNDRSAPPHATAAIGGAARSIGPPLRVSPSLSAADHASPPPRRVEDAAAIHAQRKKERGRERKGEKEKRGEAAAACGRRQAERCAGSIGGRARLQSVSGDRRRKATIFPEPGTSVKGIREPGHGPVAGASSSPVTRHPTAPTPLSKCDWVVETSFGIIPMQTPLGGGAIAPNVGGC</sequence>
<reference evidence="3" key="1">
    <citation type="journal article" date="2005" name="Nature">
        <title>The map-based sequence of the rice genome.</title>
        <authorList>
            <consortium name="International rice genome sequencing project (IRGSP)"/>
            <person name="Matsumoto T."/>
            <person name="Wu J."/>
            <person name="Kanamori H."/>
            <person name="Katayose Y."/>
            <person name="Fujisawa M."/>
            <person name="Namiki N."/>
            <person name="Mizuno H."/>
            <person name="Yamamoto K."/>
            <person name="Antonio B.A."/>
            <person name="Baba T."/>
            <person name="Sakata K."/>
            <person name="Nagamura Y."/>
            <person name="Aoki H."/>
            <person name="Arikawa K."/>
            <person name="Arita K."/>
            <person name="Bito T."/>
            <person name="Chiden Y."/>
            <person name="Fujitsuka N."/>
            <person name="Fukunaka R."/>
            <person name="Hamada M."/>
            <person name="Harada C."/>
            <person name="Hayashi A."/>
            <person name="Hijishita S."/>
            <person name="Honda M."/>
            <person name="Hosokawa S."/>
            <person name="Ichikawa Y."/>
            <person name="Idonuma A."/>
            <person name="Iijima M."/>
            <person name="Ikeda M."/>
            <person name="Ikeno M."/>
            <person name="Ito K."/>
            <person name="Ito S."/>
            <person name="Ito T."/>
            <person name="Ito Y."/>
            <person name="Ito Y."/>
            <person name="Iwabuchi A."/>
            <person name="Kamiya K."/>
            <person name="Karasawa W."/>
            <person name="Kurita K."/>
            <person name="Katagiri S."/>
            <person name="Kikuta A."/>
            <person name="Kobayashi H."/>
            <person name="Kobayashi N."/>
            <person name="Machita K."/>
            <person name="Maehara T."/>
            <person name="Masukawa M."/>
            <person name="Mizubayashi T."/>
            <person name="Mukai Y."/>
            <person name="Nagasaki H."/>
            <person name="Nagata Y."/>
            <person name="Naito S."/>
            <person name="Nakashima M."/>
            <person name="Nakama Y."/>
            <person name="Nakamichi Y."/>
            <person name="Nakamura M."/>
            <person name="Meguro A."/>
            <person name="Negishi M."/>
            <person name="Ohta I."/>
            <person name="Ohta T."/>
            <person name="Okamoto M."/>
            <person name="Ono N."/>
            <person name="Saji S."/>
            <person name="Sakaguchi M."/>
            <person name="Sakai K."/>
            <person name="Shibata M."/>
            <person name="Shimokawa T."/>
            <person name="Song J."/>
            <person name="Takazaki Y."/>
            <person name="Terasawa K."/>
            <person name="Tsugane M."/>
            <person name="Tsuji K."/>
            <person name="Ueda S."/>
            <person name="Waki K."/>
            <person name="Yamagata H."/>
            <person name="Yamamoto M."/>
            <person name="Yamamoto S."/>
            <person name="Yamane H."/>
            <person name="Yoshiki S."/>
            <person name="Yoshihara R."/>
            <person name="Yukawa K."/>
            <person name="Zhong H."/>
            <person name="Yano M."/>
            <person name="Yuan Q."/>
            <person name="Ouyang S."/>
            <person name="Liu J."/>
            <person name="Jones K.M."/>
            <person name="Gansberger K."/>
            <person name="Moffat K."/>
            <person name="Hill J."/>
            <person name="Bera J."/>
            <person name="Fadrosh D."/>
            <person name="Jin S."/>
            <person name="Johri S."/>
            <person name="Kim M."/>
            <person name="Overton L."/>
            <person name="Reardon M."/>
            <person name="Tsitrin T."/>
            <person name="Vuong H."/>
            <person name="Weaver B."/>
            <person name="Ciecko A."/>
            <person name="Tallon L."/>
            <person name="Jackson J."/>
            <person name="Pai G."/>
            <person name="Aken S.V."/>
            <person name="Utterback T."/>
            <person name="Reidmuller S."/>
            <person name="Feldblyum T."/>
            <person name="Hsiao J."/>
            <person name="Zismann V."/>
            <person name="Iobst S."/>
            <person name="de Vazeille A.R."/>
            <person name="Buell C.R."/>
            <person name="Ying K."/>
            <person name="Li Y."/>
            <person name="Lu T."/>
            <person name="Huang Y."/>
            <person name="Zhao Q."/>
            <person name="Feng Q."/>
            <person name="Zhang L."/>
            <person name="Zhu J."/>
            <person name="Weng Q."/>
            <person name="Mu J."/>
            <person name="Lu Y."/>
            <person name="Fan D."/>
            <person name="Liu Y."/>
            <person name="Guan J."/>
            <person name="Zhang Y."/>
            <person name="Yu S."/>
            <person name="Liu X."/>
            <person name="Zhang Y."/>
            <person name="Hong G."/>
            <person name="Han B."/>
            <person name="Choisne N."/>
            <person name="Demange N."/>
            <person name="Orjeda G."/>
            <person name="Samain S."/>
            <person name="Cattolico L."/>
            <person name="Pelletier E."/>
            <person name="Couloux A."/>
            <person name="Segurens B."/>
            <person name="Wincker P."/>
            <person name="D'Hont A."/>
            <person name="Scarpelli C."/>
            <person name="Weissenbach J."/>
            <person name="Salanoubat M."/>
            <person name="Quetier F."/>
            <person name="Yu Y."/>
            <person name="Kim H.R."/>
            <person name="Rambo T."/>
            <person name="Currie J."/>
            <person name="Collura K."/>
            <person name="Luo M."/>
            <person name="Yang T."/>
            <person name="Ammiraju J.S.S."/>
            <person name="Engler F."/>
            <person name="Soderlund C."/>
            <person name="Wing R.A."/>
            <person name="Palmer L.E."/>
            <person name="de la Bastide M."/>
            <person name="Spiegel L."/>
            <person name="Nascimento L."/>
            <person name="Zutavern T."/>
            <person name="O'Shaughnessy A."/>
            <person name="Dike S."/>
            <person name="Dedhia N."/>
            <person name="Preston R."/>
            <person name="Balija V."/>
            <person name="McCombie W.R."/>
            <person name="Chow T."/>
            <person name="Chen H."/>
            <person name="Chung M."/>
            <person name="Chen C."/>
            <person name="Shaw J."/>
            <person name="Wu H."/>
            <person name="Hsiao K."/>
            <person name="Chao Y."/>
            <person name="Chu M."/>
            <person name="Cheng C."/>
            <person name="Hour A."/>
            <person name="Lee P."/>
            <person name="Lin S."/>
            <person name="Lin Y."/>
            <person name="Liou J."/>
            <person name="Liu S."/>
            <person name="Hsing Y."/>
            <person name="Raghuvanshi S."/>
            <person name="Mohanty A."/>
            <person name="Bharti A.K."/>
            <person name="Gaur A."/>
            <person name="Gupta V."/>
            <person name="Kumar D."/>
            <person name="Ravi V."/>
            <person name="Vij S."/>
            <person name="Kapur A."/>
            <person name="Khurana P."/>
            <person name="Khurana P."/>
            <person name="Khurana J.P."/>
            <person name="Tyagi A.K."/>
            <person name="Gaikwad K."/>
            <person name="Singh A."/>
            <person name="Dalal V."/>
            <person name="Srivastava S."/>
            <person name="Dixit A."/>
            <person name="Pal A.K."/>
            <person name="Ghazi I.A."/>
            <person name="Yadav M."/>
            <person name="Pandit A."/>
            <person name="Bhargava A."/>
            <person name="Sureshbabu K."/>
            <person name="Batra K."/>
            <person name="Sharma T.R."/>
            <person name="Mohapatra T."/>
            <person name="Singh N.K."/>
            <person name="Messing J."/>
            <person name="Nelson A.B."/>
            <person name="Fuks G."/>
            <person name="Kavchok S."/>
            <person name="Keizer G."/>
            <person name="Linton E."/>
            <person name="Llaca V."/>
            <person name="Song R."/>
            <person name="Tanyolac B."/>
            <person name="Young S."/>
            <person name="Ho-Il K."/>
            <person name="Hahn J.H."/>
            <person name="Sangsakoo G."/>
            <person name="Vanavichit A."/>
            <person name="de Mattos Luiz.A.T."/>
            <person name="Zimmer P.D."/>
            <person name="Malone G."/>
            <person name="Dellagostin O."/>
            <person name="de Oliveira A.C."/>
            <person name="Bevan M."/>
            <person name="Bancroft I."/>
            <person name="Minx P."/>
            <person name="Cordum H."/>
            <person name="Wilson R."/>
            <person name="Cheng Z."/>
            <person name="Jin W."/>
            <person name="Jiang J."/>
            <person name="Leong S.A."/>
            <person name="Iwama H."/>
            <person name="Gojobori T."/>
            <person name="Itoh T."/>
            <person name="Niimura Y."/>
            <person name="Fujii Y."/>
            <person name="Habara T."/>
            <person name="Sakai H."/>
            <person name="Sato Y."/>
            <person name="Wilson G."/>
            <person name="Kumar K."/>
            <person name="McCouch S."/>
            <person name="Juretic N."/>
            <person name="Hoen D."/>
            <person name="Wright S."/>
            <person name="Bruskiewich R."/>
            <person name="Bureau T."/>
            <person name="Miyao A."/>
            <person name="Hirochika H."/>
            <person name="Nishikawa T."/>
            <person name="Kadowaki K."/>
            <person name="Sugiura M."/>
            <person name="Burr B."/>
            <person name="Sasaki T."/>
        </authorList>
    </citation>
    <scope>NUCLEOTIDE SEQUENCE [LARGE SCALE GENOMIC DNA]</scope>
    <source>
        <strain evidence="3">cv. Nipponbare</strain>
    </source>
</reference>
<feature type="compositionally biased region" description="Basic and acidic residues" evidence="1">
    <location>
        <begin position="90"/>
        <end position="103"/>
    </location>
</feature>
<gene>
    <name evidence="2" type="primary">P0659D09.27</name>
</gene>
<organism evidence="2 3">
    <name type="scientific">Oryza sativa subsp. japonica</name>
    <name type="common">Rice</name>
    <dbReference type="NCBI Taxonomy" id="39947"/>
    <lineage>
        <taxon>Eukaryota</taxon>
        <taxon>Viridiplantae</taxon>
        <taxon>Streptophyta</taxon>
        <taxon>Embryophyta</taxon>
        <taxon>Tracheophyta</taxon>
        <taxon>Spermatophyta</taxon>
        <taxon>Magnoliopsida</taxon>
        <taxon>Liliopsida</taxon>
        <taxon>Poales</taxon>
        <taxon>Poaceae</taxon>
        <taxon>BOP clade</taxon>
        <taxon>Oryzoideae</taxon>
        <taxon>Oryzeae</taxon>
        <taxon>Oryzinae</taxon>
        <taxon>Oryza</taxon>
        <taxon>Oryza sativa</taxon>
    </lineage>
</organism>
<dbReference type="AlphaFoldDB" id="Q5Z950"/>
<protein>
    <submittedName>
        <fullName evidence="2">Uncharacterized protein</fullName>
    </submittedName>
</protein>